<comment type="caution">
    <text evidence="1">The sequence shown here is derived from an EMBL/GenBank/DDBJ whole genome shotgun (WGS) entry which is preliminary data.</text>
</comment>
<accession>A0A0J1E754</accession>
<dbReference type="PATRIC" id="fig|595434.4.peg.6128"/>
<dbReference type="Proteomes" id="UP000036367">
    <property type="component" value="Unassembled WGS sequence"/>
</dbReference>
<dbReference type="SUPFAM" id="SSF51735">
    <property type="entry name" value="NAD(P)-binding Rossmann-fold domains"/>
    <property type="match status" value="1"/>
</dbReference>
<dbReference type="STRING" id="595434.RISK_006445"/>
<dbReference type="AlphaFoldDB" id="A0A0J1E754"/>
<organism evidence="1 2">
    <name type="scientific">Rhodopirellula islandica</name>
    <dbReference type="NCBI Taxonomy" id="595434"/>
    <lineage>
        <taxon>Bacteria</taxon>
        <taxon>Pseudomonadati</taxon>
        <taxon>Planctomycetota</taxon>
        <taxon>Planctomycetia</taxon>
        <taxon>Pirellulales</taxon>
        <taxon>Pirellulaceae</taxon>
        <taxon>Rhodopirellula</taxon>
    </lineage>
</organism>
<sequence>MKSTWANATNAKALLGWEPTVGLEEGLQRCVDWYRGNRSWLQKLPGVCGAV</sequence>
<evidence type="ECO:0000313" key="1">
    <source>
        <dbReference type="EMBL" id="KLU01289.1"/>
    </source>
</evidence>
<keyword evidence="2" id="KW-1185">Reference proteome</keyword>
<name>A0A0J1E754_RHOIS</name>
<evidence type="ECO:0000313" key="2">
    <source>
        <dbReference type="Proteomes" id="UP000036367"/>
    </source>
</evidence>
<gene>
    <name evidence="1" type="ORF">RISK_006445</name>
</gene>
<evidence type="ECO:0008006" key="3">
    <source>
        <dbReference type="Google" id="ProtNLM"/>
    </source>
</evidence>
<protein>
    <recommendedName>
        <fullName evidence="3">UDP-glucose 4-epimerase</fullName>
    </recommendedName>
</protein>
<reference evidence="1" key="1">
    <citation type="submission" date="2015-05" db="EMBL/GenBank/DDBJ databases">
        <title>Permanent draft genome of Rhodopirellula islandicus K833.</title>
        <authorList>
            <person name="Kizina J."/>
            <person name="Richter M."/>
            <person name="Glockner F.O."/>
            <person name="Harder J."/>
        </authorList>
    </citation>
    <scope>NUCLEOTIDE SEQUENCE [LARGE SCALE GENOMIC DNA]</scope>
    <source>
        <strain evidence="1">K833</strain>
    </source>
</reference>
<proteinExistence type="predicted"/>
<dbReference type="EMBL" id="LECT01000054">
    <property type="protein sequence ID" value="KLU01289.1"/>
    <property type="molecule type" value="Genomic_DNA"/>
</dbReference>
<dbReference type="Gene3D" id="3.90.25.10">
    <property type="entry name" value="UDP-galactose 4-epimerase, domain 1"/>
    <property type="match status" value="1"/>
</dbReference>
<dbReference type="InterPro" id="IPR036291">
    <property type="entry name" value="NAD(P)-bd_dom_sf"/>
</dbReference>